<proteinExistence type="predicted"/>
<keyword evidence="2" id="KW-1185">Reference proteome</keyword>
<evidence type="ECO:0000313" key="2">
    <source>
        <dbReference type="Proteomes" id="UP001286313"/>
    </source>
</evidence>
<protein>
    <submittedName>
        <fullName evidence="1">Uncharacterized protein</fullName>
    </submittedName>
</protein>
<gene>
    <name evidence="1" type="ORF">Pcinc_030688</name>
</gene>
<accession>A0AAE1EYS6</accession>
<dbReference type="SUPFAM" id="SSF51658">
    <property type="entry name" value="Xylose isomerase-like"/>
    <property type="match status" value="1"/>
</dbReference>
<reference evidence="1" key="1">
    <citation type="submission" date="2023-10" db="EMBL/GenBank/DDBJ databases">
        <title>Genome assemblies of two species of porcelain crab, Petrolisthes cinctipes and Petrolisthes manimaculis (Anomura: Porcellanidae).</title>
        <authorList>
            <person name="Angst P."/>
        </authorList>
    </citation>
    <scope>NUCLEOTIDE SEQUENCE</scope>
    <source>
        <strain evidence="1">PB745_01</strain>
        <tissue evidence="1">Gill</tissue>
    </source>
</reference>
<name>A0AAE1EYS6_PETCI</name>
<organism evidence="1 2">
    <name type="scientific">Petrolisthes cinctipes</name>
    <name type="common">Flat porcelain crab</name>
    <dbReference type="NCBI Taxonomy" id="88211"/>
    <lineage>
        <taxon>Eukaryota</taxon>
        <taxon>Metazoa</taxon>
        <taxon>Ecdysozoa</taxon>
        <taxon>Arthropoda</taxon>
        <taxon>Crustacea</taxon>
        <taxon>Multicrustacea</taxon>
        <taxon>Malacostraca</taxon>
        <taxon>Eumalacostraca</taxon>
        <taxon>Eucarida</taxon>
        <taxon>Decapoda</taxon>
        <taxon>Pleocyemata</taxon>
        <taxon>Anomura</taxon>
        <taxon>Galatheoidea</taxon>
        <taxon>Porcellanidae</taxon>
        <taxon>Petrolisthes</taxon>
    </lineage>
</organism>
<dbReference type="Proteomes" id="UP001286313">
    <property type="component" value="Unassembled WGS sequence"/>
</dbReference>
<sequence>MLGSVDASDSYPEVNGTSDICVYDVRDATYVMKCILEQNLVIFSTVTSWLWTPSPEPSGNAARMIADGCFTRNIQQRYASYKTGFGERVDRSGVTLEECEDHVRKSGEPTNAHRTGRTRQQHVQLLCVSANHHKKVDDDDDERW</sequence>
<comment type="caution">
    <text evidence="1">The sequence shown here is derived from an EMBL/GenBank/DDBJ whole genome shotgun (WGS) entry which is preliminary data.</text>
</comment>
<evidence type="ECO:0000313" key="1">
    <source>
        <dbReference type="EMBL" id="KAK3863538.1"/>
    </source>
</evidence>
<dbReference type="Gene3D" id="3.20.20.150">
    <property type="entry name" value="Divalent-metal-dependent TIM barrel enzymes"/>
    <property type="match status" value="1"/>
</dbReference>
<dbReference type="InterPro" id="IPR036237">
    <property type="entry name" value="Xyl_isomerase-like_sf"/>
</dbReference>
<dbReference type="AlphaFoldDB" id="A0AAE1EYS6"/>
<dbReference type="EMBL" id="JAWQEG010003992">
    <property type="protein sequence ID" value="KAK3863538.1"/>
    <property type="molecule type" value="Genomic_DNA"/>
</dbReference>